<feature type="repeat" description="TPR" evidence="1">
    <location>
        <begin position="389"/>
        <end position="422"/>
    </location>
</feature>
<dbReference type="Pfam" id="PF13181">
    <property type="entry name" value="TPR_8"/>
    <property type="match status" value="2"/>
</dbReference>
<dbReference type="EMBL" id="JAPDHW010000003">
    <property type="protein sequence ID" value="MCW3167926.1"/>
    <property type="molecule type" value="Genomic_DNA"/>
</dbReference>
<feature type="repeat" description="TPR" evidence="1">
    <location>
        <begin position="352"/>
        <end position="385"/>
    </location>
</feature>
<dbReference type="InterPro" id="IPR011990">
    <property type="entry name" value="TPR-like_helical_dom_sf"/>
</dbReference>
<gene>
    <name evidence="3" type="ORF">OMO38_05235</name>
</gene>
<dbReference type="Gene3D" id="1.25.40.10">
    <property type="entry name" value="Tetratricopeptide repeat domain"/>
    <property type="match status" value="1"/>
</dbReference>
<dbReference type="PROSITE" id="PS50005">
    <property type="entry name" value="TPR"/>
    <property type="match status" value="2"/>
</dbReference>
<dbReference type="Proteomes" id="UP001163731">
    <property type="component" value="Unassembled WGS sequence"/>
</dbReference>
<protein>
    <submittedName>
        <fullName evidence="3">DUF4365 domain-containing protein</fullName>
    </submittedName>
</protein>
<keyword evidence="1" id="KW-0802">TPR repeat</keyword>
<accession>A0ABT3HVV5</accession>
<dbReference type="InterPro" id="IPR019734">
    <property type="entry name" value="TPR_rpt"/>
</dbReference>
<feature type="domain" description="DUF4365" evidence="2">
    <location>
        <begin position="13"/>
        <end position="140"/>
    </location>
</feature>
<proteinExistence type="predicted"/>
<dbReference type="SMART" id="SM00028">
    <property type="entry name" value="TPR"/>
    <property type="match status" value="2"/>
</dbReference>
<keyword evidence="4" id="KW-1185">Reference proteome</keyword>
<evidence type="ECO:0000256" key="1">
    <source>
        <dbReference type="PROSITE-ProRule" id="PRU00339"/>
    </source>
</evidence>
<organism evidence="3 4">
    <name type="scientific">Chryseobacterium kimseyorum</name>
    <dbReference type="NCBI Taxonomy" id="2984028"/>
    <lineage>
        <taxon>Bacteria</taxon>
        <taxon>Pseudomonadati</taxon>
        <taxon>Bacteroidota</taxon>
        <taxon>Flavobacteriia</taxon>
        <taxon>Flavobacteriales</taxon>
        <taxon>Weeksellaceae</taxon>
        <taxon>Chryseobacterium group</taxon>
        <taxon>Chryseobacterium</taxon>
    </lineage>
</organism>
<evidence type="ECO:0000259" key="2">
    <source>
        <dbReference type="Pfam" id="PF14280"/>
    </source>
</evidence>
<comment type="caution">
    <text evidence="3">The sequence shown here is derived from an EMBL/GenBank/DDBJ whole genome shotgun (WGS) entry which is preliminary data.</text>
</comment>
<dbReference type="SUPFAM" id="SSF48452">
    <property type="entry name" value="TPR-like"/>
    <property type="match status" value="1"/>
</dbReference>
<sequence>MPQRTKNHIIEDESRLAFYNSLPKHWVYRDKDKDYGVDCEVEIFDELGNASGLIFWVQLKATESQSLKIIENMLFKPEKVYQYHSYSIPVMIVRYSKFQDKLYFRWAIDYTNQKKTLNKIKVGFDDSQVLENDFEQKIISYLQRYRTVSNSNITFPINTVVLRHNGNYKIPAVTIEYINKIIYKNPKYFKLVRKEDQSLLQIKVKEDIIYYTLTDKNFSSSSYESKSLTNESFNFFNEVILSSISILLYTCENENLGNEIFFENNLLQTIKDNNDYLIHFLPYLLSGNFYQEVLNKLDNMFDENSDNMIQIISLVVQMSATNGDAVRRKVFEDFLHKQFQYSMLRGEDLSLSAAAYNLGNHYKSQGKHSEALFYYLKAKRFNPSYLLQNYYYFELGGIFFSLQKYSLAIKCYSKSIELNSDNKYVKAHLGDALMYDGKFEKAVESIDDFLTEQSQTEIEKNEWFLKYFCLKSLLLSGYPTEQKRNSFAAQKSLEIDKIQEALDYDMLYENAWRKNGVLASKDPTKKLETFISFCMNSILNTGDIIAWVNAIVSGFSTDEDSNIVYQVIKVAYYYNGQDLINYLNEEFYINNSNLIEPLLNIIDSLDLPEPKKEFAVRIFGDEVNYLKIDLI</sequence>
<evidence type="ECO:0000313" key="3">
    <source>
        <dbReference type="EMBL" id="MCW3167926.1"/>
    </source>
</evidence>
<evidence type="ECO:0000313" key="4">
    <source>
        <dbReference type="Proteomes" id="UP001163731"/>
    </source>
</evidence>
<dbReference type="Pfam" id="PF14280">
    <property type="entry name" value="DUF4365"/>
    <property type="match status" value="1"/>
</dbReference>
<reference evidence="3" key="1">
    <citation type="submission" date="2022-10" db="EMBL/GenBank/DDBJ databases">
        <title>Chryseobacterium babae sp. nov. isolated from the gut of the beetle Oryctes rhinoceros, and Chryseobacterium kimseyorum sp. nov., isolated from a stick insect rearing cage.</title>
        <authorList>
            <person name="Shelomi M."/>
            <person name="Han C.-J."/>
            <person name="Chen W.-M."/>
            <person name="Chen H.-K."/>
            <person name="Liaw S.-J."/>
            <person name="Muhle E."/>
            <person name="Clermont D."/>
        </authorList>
    </citation>
    <scope>NUCLEOTIDE SEQUENCE</scope>
    <source>
        <strain evidence="3">09-1422</strain>
    </source>
</reference>
<dbReference type="RefSeq" id="WP_264749165.1">
    <property type="nucleotide sequence ID" value="NZ_JAPDHW010000003.1"/>
</dbReference>
<dbReference type="InterPro" id="IPR025375">
    <property type="entry name" value="DUF4365"/>
</dbReference>
<name>A0ABT3HVV5_9FLAO</name>